<dbReference type="GO" id="GO:0060271">
    <property type="term" value="P:cilium assembly"/>
    <property type="evidence" value="ECO:0007669"/>
    <property type="project" value="InterPro"/>
</dbReference>
<dbReference type="Ensembl" id="ENSLLET00000039239.1">
    <property type="protein sequence ID" value="ENSLLEP00000037788.1"/>
    <property type="gene ID" value="ENSLLEG00000023928.1"/>
</dbReference>
<dbReference type="AlphaFoldDB" id="A0A8C5WH31"/>
<evidence type="ECO:0000256" key="1">
    <source>
        <dbReference type="SAM" id="Coils"/>
    </source>
</evidence>
<dbReference type="GO" id="GO:0005516">
    <property type="term" value="F:calmodulin binding"/>
    <property type="evidence" value="ECO:0007669"/>
    <property type="project" value="InterPro"/>
</dbReference>
<feature type="coiled-coil region" evidence="1">
    <location>
        <begin position="328"/>
        <end position="359"/>
    </location>
</feature>
<name>A0A8C5WH31_9ANUR</name>
<protein>
    <recommendedName>
        <fullName evidence="4">IQ calmodulin-binding motif-containing protein 1</fullName>
    </recommendedName>
</protein>
<accession>A0A8C5WH31</accession>
<evidence type="ECO:0000313" key="2">
    <source>
        <dbReference type="Ensembl" id="ENSLLEP00000037788.1"/>
    </source>
</evidence>
<dbReference type="CDD" id="cd23767">
    <property type="entry name" value="IQCD"/>
    <property type="match status" value="1"/>
</dbReference>
<proteinExistence type="predicted"/>
<dbReference type="PANTHER" id="PTHR15673:SF2">
    <property type="entry name" value="IQ CALMODULIN-BINDING MOTIF-CONTAINING PROTEIN 1"/>
    <property type="match status" value="1"/>
</dbReference>
<dbReference type="InterPro" id="IPR028765">
    <property type="entry name" value="IQCB1"/>
</dbReference>
<dbReference type="OrthoDB" id="8178106at2759"/>
<dbReference type="Pfam" id="PF00612">
    <property type="entry name" value="IQ"/>
    <property type="match status" value="2"/>
</dbReference>
<dbReference type="SUPFAM" id="SSF52540">
    <property type="entry name" value="P-loop containing nucleoside triphosphate hydrolases"/>
    <property type="match status" value="1"/>
</dbReference>
<dbReference type="InterPro" id="IPR027417">
    <property type="entry name" value="P-loop_NTPase"/>
</dbReference>
<keyword evidence="3" id="KW-1185">Reference proteome</keyword>
<evidence type="ECO:0008006" key="4">
    <source>
        <dbReference type="Google" id="ProtNLM"/>
    </source>
</evidence>
<reference evidence="2" key="1">
    <citation type="submission" date="2025-08" db="UniProtKB">
        <authorList>
            <consortium name="Ensembl"/>
        </authorList>
    </citation>
    <scope>IDENTIFICATION</scope>
</reference>
<dbReference type="SMART" id="SM00015">
    <property type="entry name" value="IQ"/>
    <property type="match status" value="3"/>
</dbReference>
<keyword evidence="1" id="KW-0175">Coiled coil</keyword>
<dbReference type="PROSITE" id="PS50096">
    <property type="entry name" value="IQ"/>
    <property type="match status" value="2"/>
</dbReference>
<evidence type="ECO:0000313" key="3">
    <source>
        <dbReference type="Proteomes" id="UP000694569"/>
    </source>
</evidence>
<dbReference type="Proteomes" id="UP000694569">
    <property type="component" value="Unplaced"/>
</dbReference>
<reference evidence="2" key="2">
    <citation type="submission" date="2025-09" db="UniProtKB">
        <authorList>
            <consortium name="Ensembl"/>
        </authorList>
    </citation>
    <scope>IDENTIFICATION</scope>
</reference>
<dbReference type="GeneTree" id="ENSGT00390000002188"/>
<organism evidence="2 3">
    <name type="scientific">Leptobrachium leishanense</name>
    <name type="common">Leishan spiny toad</name>
    <dbReference type="NCBI Taxonomy" id="445787"/>
    <lineage>
        <taxon>Eukaryota</taxon>
        <taxon>Metazoa</taxon>
        <taxon>Chordata</taxon>
        <taxon>Craniata</taxon>
        <taxon>Vertebrata</taxon>
        <taxon>Euteleostomi</taxon>
        <taxon>Amphibia</taxon>
        <taxon>Batrachia</taxon>
        <taxon>Anura</taxon>
        <taxon>Pelobatoidea</taxon>
        <taxon>Megophryidae</taxon>
        <taxon>Leptobrachium</taxon>
    </lineage>
</organism>
<sequence>MTAPVDSRLLSLVSEITESRAEDVPVLLLRLRDLVKDVAPGSPELRKLKEDLYDYDLIQYCVLVLKQDYSRVRGSWSTAADVADTLSTCCLGLDPRDDAEEFYSKLLPTAVLHLLVLGRRIQARFMRSIRDGERGELFCSFRIVMDSLCRLFTGHLQLTHTVLQQEHLLQLLMTDDVETGTVVMSVLQSLLRADRALLSQVPDDFLLPILDELVYKLSASTNPVTGSAATRSLLQVMESRPDIVQTTGARYKGLRSLLSKQWTGKGFGQELGRLLDLLQASSYQREEMQRLHSAARTIQAVWRGFQTRKRFRRLPKAVTSLQRSFRAKKEQEMLEMKKRKEVEDLRQRLQLQRLRAMREFREKQLTLLEIVHAAQMDKHFKEVQEKSVLEMQRRWRGYKARKDFHQQKLLLKQYKAAVTIQRAALRFLRKRRRLRDALSPWKKTQDLHDERRSELQRAIDCHLQLHPAKERTQEQSQELHLQAQEKLGQYLLRWKHEQDAEQRREALLAQINTDINMLMGAPSLREATEKDLDTFTSRSVPVALKAKQCHGTMLKRSRWPWWKKLSDEFIQEKDLLLNDNLDLDHGIMFIAGTKISDPSASSFP</sequence>
<dbReference type="InterPro" id="IPR000048">
    <property type="entry name" value="IQ_motif_EF-hand-BS"/>
</dbReference>
<dbReference type="PANTHER" id="PTHR15673">
    <property type="entry name" value="IQ CALMODULIN-BINDING MOTIF CONTAINING PROTEIN 1"/>
    <property type="match status" value="1"/>
</dbReference>
<dbReference type="GO" id="GO:0005929">
    <property type="term" value="C:cilium"/>
    <property type="evidence" value="ECO:0007669"/>
    <property type="project" value="TreeGrafter"/>
</dbReference>
<dbReference type="Gene3D" id="1.20.5.190">
    <property type="match status" value="1"/>
</dbReference>